<feature type="domain" description="BPL/LPL catalytic" evidence="3">
    <location>
        <begin position="1"/>
        <end position="189"/>
    </location>
</feature>
<dbReference type="AlphaFoldDB" id="A0A1Y3UDD5"/>
<dbReference type="PANTHER" id="PTHR12835:SF5">
    <property type="entry name" value="BIOTIN--PROTEIN LIGASE"/>
    <property type="match status" value="1"/>
</dbReference>
<comment type="caution">
    <text evidence="4">The sequence shown here is derived from an EMBL/GenBank/DDBJ whole genome shotgun (WGS) entry which is preliminary data.</text>
</comment>
<organism evidence="4 5">
    <name type="scientific">Enorma massiliensis</name>
    <dbReference type="NCBI Taxonomy" id="1472761"/>
    <lineage>
        <taxon>Bacteria</taxon>
        <taxon>Bacillati</taxon>
        <taxon>Actinomycetota</taxon>
        <taxon>Coriobacteriia</taxon>
        <taxon>Coriobacteriales</taxon>
        <taxon>Coriobacteriaceae</taxon>
        <taxon>Enorma</taxon>
    </lineage>
</organism>
<reference evidence="5" key="1">
    <citation type="submission" date="2017-04" db="EMBL/GenBank/DDBJ databases">
        <title>Function of individual gut microbiota members based on whole genome sequencing of pure cultures obtained from chicken caecum.</title>
        <authorList>
            <person name="Medvecky M."/>
            <person name="Cejkova D."/>
            <person name="Polansky O."/>
            <person name="Karasova D."/>
            <person name="Kubasova T."/>
            <person name="Cizek A."/>
            <person name="Rychlik I."/>
        </authorList>
    </citation>
    <scope>NUCLEOTIDE SEQUENCE [LARGE SCALE GENOMIC DNA]</scope>
    <source>
        <strain evidence="5">An70</strain>
    </source>
</reference>
<keyword evidence="5" id="KW-1185">Reference proteome</keyword>
<gene>
    <name evidence="4" type="ORF">B5G21_04225</name>
</gene>
<dbReference type="GO" id="GO:0005737">
    <property type="term" value="C:cytoplasm"/>
    <property type="evidence" value="ECO:0007669"/>
    <property type="project" value="TreeGrafter"/>
</dbReference>
<dbReference type="Proteomes" id="UP000196560">
    <property type="component" value="Unassembled WGS sequence"/>
</dbReference>
<dbReference type="InterPro" id="IPR004408">
    <property type="entry name" value="Biotin_CoA_COase_ligase"/>
</dbReference>
<name>A0A1Y3UDD5_9ACTN</name>
<dbReference type="Gene3D" id="3.30.930.10">
    <property type="entry name" value="Bira Bifunctional Protein, Domain 2"/>
    <property type="match status" value="1"/>
</dbReference>
<evidence type="ECO:0000256" key="2">
    <source>
        <dbReference type="SAM" id="MobiDB-lite"/>
    </source>
</evidence>
<keyword evidence="1 4" id="KW-0436">Ligase</keyword>
<protein>
    <submittedName>
        <fullName evidence="4">Biotin--[acetyl-CoA-carboxylase] ligase</fullName>
    </submittedName>
</protein>
<dbReference type="EMBL" id="NFHO01000004">
    <property type="protein sequence ID" value="OUN43350.1"/>
    <property type="molecule type" value="Genomic_DNA"/>
</dbReference>
<dbReference type="NCBIfam" id="TIGR00121">
    <property type="entry name" value="birA_ligase"/>
    <property type="match status" value="1"/>
</dbReference>
<dbReference type="InterPro" id="IPR004143">
    <property type="entry name" value="BPL_LPL_catalytic"/>
</dbReference>
<evidence type="ECO:0000256" key="1">
    <source>
        <dbReference type="ARBA" id="ARBA00022598"/>
    </source>
</evidence>
<evidence type="ECO:0000259" key="3">
    <source>
        <dbReference type="PROSITE" id="PS51733"/>
    </source>
</evidence>
<dbReference type="GO" id="GO:0004077">
    <property type="term" value="F:biotin--[biotin carboxyl-carrier protein] ligase activity"/>
    <property type="evidence" value="ECO:0007669"/>
    <property type="project" value="InterPro"/>
</dbReference>
<evidence type="ECO:0000313" key="4">
    <source>
        <dbReference type="EMBL" id="OUN43350.1"/>
    </source>
</evidence>
<feature type="region of interest" description="Disordered" evidence="2">
    <location>
        <begin position="31"/>
        <end position="55"/>
    </location>
</feature>
<dbReference type="PROSITE" id="PS51733">
    <property type="entry name" value="BPL_LPL_CATALYTIC"/>
    <property type="match status" value="1"/>
</dbReference>
<dbReference type="CDD" id="cd16442">
    <property type="entry name" value="BPL"/>
    <property type="match status" value="1"/>
</dbReference>
<dbReference type="RefSeq" id="WP_087186165.1">
    <property type="nucleotide sequence ID" value="NZ_CALUIC010000018.1"/>
</dbReference>
<proteinExistence type="predicted"/>
<dbReference type="InterPro" id="IPR045864">
    <property type="entry name" value="aa-tRNA-synth_II/BPL/LPL"/>
</dbReference>
<sequence>MADARYDDFDAIEVLDEVDSTNEELMKRARAGAPEGTALRARVQQSGRGRRSHGWTSPEGGLYLSVLIKPKVPDRVLSGLPVACGIGVANALEQIGCEGVQLKWPNDVVTPKGKLGGILVELGRSSGEKLAVCGLGINYESIKMEWRDPNALPIAGLVDCMPEGSEAPSLDELAEVIRASILEAVAMWTEGVGKAGSAAAPLTGIKDVYNELLAYAGERVYVSAPDGSVSENGVLRGVDSWGRALVELSDGIVREYDSSRVSLRPVK</sequence>
<evidence type="ECO:0000313" key="5">
    <source>
        <dbReference type="Proteomes" id="UP000196560"/>
    </source>
</evidence>
<dbReference type="PANTHER" id="PTHR12835">
    <property type="entry name" value="BIOTIN PROTEIN LIGASE"/>
    <property type="match status" value="1"/>
</dbReference>
<accession>A0A1Y3UDD5</accession>
<dbReference type="Pfam" id="PF03099">
    <property type="entry name" value="BPL_LplA_LipB"/>
    <property type="match status" value="1"/>
</dbReference>
<dbReference type="SUPFAM" id="SSF55681">
    <property type="entry name" value="Class II aaRS and biotin synthetases"/>
    <property type="match status" value="1"/>
</dbReference>
<dbReference type="eggNOG" id="COG0340">
    <property type="taxonomic scope" value="Bacteria"/>
</dbReference>